<dbReference type="PANTHER" id="PTHR48109:SF3">
    <property type="entry name" value="SLL0744 PROTEIN"/>
    <property type="match status" value="1"/>
</dbReference>
<dbReference type="GO" id="GO:0006222">
    <property type="term" value="P:UMP biosynthetic process"/>
    <property type="evidence" value="ECO:0007669"/>
    <property type="project" value="InterPro"/>
</dbReference>
<evidence type="ECO:0000256" key="5">
    <source>
        <dbReference type="ARBA" id="ARBA00022975"/>
    </source>
</evidence>
<dbReference type="AlphaFoldDB" id="A0AA37KIR3"/>
<comment type="cofactor">
    <cofactor evidence="1">
        <name>FMN</name>
        <dbReference type="ChEBI" id="CHEBI:58210"/>
    </cofactor>
</comment>
<comment type="caution">
    <text evidence="8">The sequence shown here is derived from an EMBL/GenBank/DDBJ whole genome shotgun (WGS) entry which is preliminary data.</text>
</comment>
<evidence type="ECO:0000313" key="8">
    <source>
        <dbReference type="EMBL" id="GKH83390.1"/>
    </source>
</evidence>
<gene>
    <name evidence="8" type="ORF">CE91St7_42740</name>
</gene>
<feature type="domain" description="Dihydroorotate dehydrogenase catalytic" evidence="7">
    <location>
        <begin position="15"/>
        <end position="296"/>
    </location>
</feature>
<dbReference type="Proteomes" id="UP001055104">
    <property type="component" value="Unassembled WGS sequence"/>
</dbReference>
<comment type="pathway">
    <text evidence="2">Pyrimidine metabolism; UMP biosynthesis via de novo pathway.</text>
</comment>
<sequence length="335" mass="36855">MENETIKTTIYMTQLKTTFAGLSLRNPIIISSSSLTNSAEKNKKLELAGAGAIVLKSVFEEQIMMEAHHMATYGSPEGDDYLSTYVRSHALNEYISLIEQTKKLCTIPVIASINCFSNSEWTDFARTVETAGADALEINILSLQTEKEYQCGSFEQRHIDIVSSIKKQISIPVIVKLGSNLTNPIALINQLYANGANAVVLFNRFYQPDINIDTMTYSAGDVFSTPADLSNGLRWTAIASAQVPQTDYAISGGVHDGKAIVKAILAGASAVELCSVIYQRGNQVIADMTNEITQWMNRQGYKNISEFKSSMNALSTGASNPFERTQFMKYFSSKE</sequence>
<evidence type="ECO:0000256" key="6">
    <source>
        <dbReference type="ARBA" id="ARBA00023002"/>
    </source>
</evidence>
<accession>A0AA37KIR3</accession>
<dbReference type="Pfam" id="PF01180">
    <property type="entry name" value="DHO_dh"/>
    <property type="match status" value="1"/>
</dbReference>
<dbReference type="GO" id="GO:0006207">
    <property type="term" value="P:'de novo' pyrimidine nucleobase biosynthetic process"/>
    <property type="evidence" value="ECO:0007669"/>
    <property type="project" value="TreeGrafter"/>
</dbReference>
<dbReference type="GO" id="GO:0005737">
    <property type="term" value="C:cytoplasm"/>
    <property type="evidence" value="ECO:0007669"/>
    <property type="project" value="InterPro"/>
</dbReference>
<dbReference type="SUPFAM" id="SSF51395">
    <property type="entry name" value="FMN-linked oxidoreductases"/>
    <property type="match status" value="1"/>
</dbReference>
<evidence type="ECO:0000313" key="9">
    <source>
        <dbReference type="Proteomes" id="UP001055104"/>
    </source>
</evidence>
<dbReference type="PIRSF" id="PIRSF000164">
    <property type="entry name" value="DHO_oxidase"/>
    <property type="match status" value="1"/>
</dbReference>
<protein>
    <submittedName>
        <fullName evidence="8">Diguanylate cyclase</fullName>
    </submittedName>
</protein>
<dbReference type="EMBL" id="BQOB01000001">
    <property type="protein sequence ID" value="GKH83390.1"/>
    <property type="molecule type" value="Genomic_DNA"/>
</dbReference>
<keyword evidence="6" id="KW-0560">Oxidoreductase</keyword>
<dbReference type="Gene3D" id="3.20.20.70">
    <property type="entry name" value="Aldolase class I"/>
    <property type="match status" value="1"/>
</dbReference>
<proteinExistence type="predicted"/>
<evidence type="ECO:0000256" key="4">
    <source>
        <dbReference type="ARBA" id="ARBA00022643"/>
    </source>
</evidence>
<reference evidence="8" key="1">
    <citation type="submission" date="2022-01" db="EMBL/GenBank/DDBJ databases">
        <title>Novel bile acid biosynthetic pathways are enriched in the microbiome of centenarians.</title>
        <authorList>
            <person name="Sato Y."/>
            <person name="Atarashi K."/>
            <person name="Plichta R.D."/>
            <person name="Arai Y."/>
            <person name="Sasajima S."/>
            <person name="Kearney M.S."/>
            <person name="Suda W."/>
            <person name="Takeshita K."/>
            <person name="Sasaki T."/>
            <person name="Okamoto S."/>
            <person name="Skelly N.A."/>
            <person name="Okamura Y."/>
            <person name="Vlamakis H."/>
            <person name="Li Y."/>
            <person name="Tanoue T."/>
            <person name="Takei H."/>
            <person name="Nittono H."/>
            <person name="Narushima S."/>
            <person name="Irie J."/>
            <person name="Itoh H."/>
            <person name="Moriya K."/>
            <person name="Sugiura Y."/>
            <person name="Suematsu M."/>
            <person name="Moritoki N."/>
            <person name="Shibata S."/>
            <person name="Littman R.D."/>
            <person name="Fischbach A.M."/>
            <person name="Uwamino Y."/>
            <person name="Inoue T."/>
            <person name="Honda A."/>
            <person name="Hattori M."/>
            <person name="Murai T."/>
            <person name="Xavier J.R."/>
            <person name="Hirose N."/>
            <person name="Honda K."/>
        </authorList>
    </citation>
    <scope>NUCLEOTIDE SEQUENCE</scope>
    <source>
        <strain evidence="8">CE91-St7</strain>
    </source>
</reference>
<dbReference type="NCBIfam" id="NF005741">
    <property type="entry name" value="PRK07565.1"/>
    <property type="match status" value="1"/>
</dbReference>
<evidence type="ECO:0000256" key="2">
    <source>
        <dbReference type="ARBA" id="ARBA00004725"/>
    </source>
</evidence>
<evidence type="ECO:0000259" key="7">
    <source>
        <dbReference type="Pfam" id="PF01180"/>
    </source>
</evidence>
<keyword evidence="5" id="KW-0665">Pyrimidine biosynthesis</keyword>
<keyword evidence="4" id="KW-0288">FMN</keyword>
<dbReference type="InterPro" id="IPR050074">
    <property type="entry name" value="DHO_dehydrogenase"/>
</dbReference>
<dbReference type="InterPro" id="IPR005720">
    <property type="entry name" value="Dihydroorotate_DH_cat"/>
</dbReference>
<dbReference type="InterPro" id="IPR012135">
    <property type="entry name" value="Dihydroorotate_DH_1_2"/>
</dbReference>
<dbReference type="GO" id="GO:0004152">
    <property type="term" value="F:dihydroorotate dehydrogenase activity"/>
    <property type="evidence" value="ECO:0007669"/>
    <property type="project" value="InterPro"/>
</dbReference>
<name>A0AA37KIR3_9BACT</name>
<dbReference type="PANTHER" id="PTHR48109">
    <property type="entry name" value="DIHYDROOROTATE DEHYDROGENASE (QUINONE), MITOCHONDRIAL-RELATED"/>
    <property type="match status" value="1"/>
</dbReference>
<dbReference type="InterPro" id="IPR013785">
    <property type="entry name" value="Aldolase_TIM"/>
</dbReference>
<keyword evidence="3" id="KW-0285">Flavoprotein</keyword>
<evidence type="ECO:0000256" key="3">
    <source>
        <dbReference type="ARBA" id="ARBA00022630"/>
    </source>
</evidence>
<organism evidence="8 9">
    <name type="scientific">Phocaeicola dorei</name>
    <dbReference type="NCBI Taxonomy" id="357276"/>
    <lineage>
        <taxon>Bacteria</taxon>
        <taxon>Pseudomonadati</taxon>
        <taxon>Bacteroidota</taxon>
        <taxon>Bacteroidia</taxon>
        <taxon>Bacteroidales</taxon>
        <taxon>Bacteroidaceae</taxon>
        <taxon>Phocaeicola</taxon>
    </lineage>
</organism>
<evidence type="ECO:0000256" key="1">
    <source>
        <dbReference type="ARBA" id="ARBA00001917"/>
    </source>
</evidence>